<dbReference type="NCBIfam" id="TIGR01557">
    <property type="entry name" value="myb_SHAQKYF"/>
    <property type="match status" value="1"/>
</dbReference>
<dbReference type="GO" id="GO:0005634">
    <property type="term" value="C:nucleus"/>
    <property type="evidence" value="ECO:0007669"/>
    <property type="project" value="UniProtKB-SubCell"/>
</dbReference>
<comment type="caution">
    <text evidence="7">The sequence shown here is derived from an EMBL/GenBank/DDBJ whole genome shotgun (WGS) entry which is preliminary data.</text>
</comment>
<organism evidence="7 8">
    <name type="scientific">Castilleja foliolosa</name>
    <dbReference type="NCBI Taxonomy" id="1961234"/>
    <lineage>
        <taxon>Eukaryota</taxon>
        <taxon>Viridiplantae</taxon>
        <taxon>Streptophyta</taxon>
        <taxon>Embryophyta</taxon>
        <taxon>Tracheophyta</taxon>
        <taxon>Spermatophyta</taxon>
        <taxon>Magnoliopsida</taxon>
        <taxon>eudicotyledons</taxon>
        <taxon>Gunneridae</taxon>
        <taxon>Pentapetalae</taxon>
        <taxon>asterids</taxon>
        <taxon>lamiids</taxon>
        <taxon>Lamiales</taxon>
        <taxon>Orobanchaceae</taxon>
        <taxon>Pedicularideae</taxon>
        <taxon>Castillejinae</taxon>
        <taxon>Castilleja</taxon>
    </lineage>
</organism>
<dbReference type="SUPFAM" id="SSF46689">
    <property type="entry name" value="Homeodomain-like"/>
    <property type="match status" value="1"/>
</dbReference>
<evidence type="ECO:0000256" key="3">
    <source>
        <dbReference type="ARBA" id="ARBA00023163"/>
    </source>
</evidence>
<evidence type="ECO:0000256" key="1">
    <source>
        <dbReference type="ARBA" id="ARBA00004123"/>
    </source>
</evidence>
<dbReference type="InterPro" id="IPR044787">
    <property type="entry name" value="HHO5-like"/>
</dbReference>
<name>A0ABD3DWF7_9LAMI</name>
<dbReference type="PANTHER" id="PTHR31003:SF3">
    <property type="entry name" value="HOMEODOMAIN-LIKE SUPERFAMILY PROTEIN-RELATED"/>
    <property type="match status" value="1"/>
</dbReference>
<gene>
    <name evidence="7" type="ORF">CASFOL_011424</name>
</gene>
<dbReference type="EMBL" id="JAVIJP010000013">
    <property type="protein sequence ID" value="KAL3646244.1"/>
    <property type="molecule type" value="Genomic_DNA"/>
</dbReference>
<dbReference type="PANTHER" id="PTHR31003">
    <property type="entry name" value="MYB FAMILY TRANSCRIPTION FACTOR"/>
    <property type="match status" value="1"/>
</dbReference>
<dbReference type="InterPro" id="IPR017930">
    <property type="entry name" value="Myb_dom"/>
</dbReference>
<protein>
    <recommendedName>
        <fullName evidence="6">HTH myb-type domain-containing protein</fullName>
    </recommendedName>
</protein>
<feature type="coiled-coil region" evidence="5">
    <location>
        <begin position="55"/>
        <end position="82"/>
    </location>
</feature>
<dbReference type="GO" id="GO:0006355">
    <property type="term" value="P:regulation of DNA-templated transcription"/>
    <property type="evidence" value="ECO:0007669"/>
    <property type="project" value="UniProtKB-ARBA"/>
</dbReference>
<dbReference type="InterPro" id="IPR001005">
    <property type="entry name" value="SANT/Myb"/>
</dbReference>
<reference evidence="8" key="1">
    <citation type="journal article" date="2024" name="IScience">
        <title>Strigolactones Initiate the Formation of Haustorium-like Structures in Castilleja.</title>
        <authorList>
            <person name="Buerger M."/>
            <person name="Peterson D."/>
            <person name="Chory J."/>
        </authorList>
    </citation>
    <scope>NUCLEOTIDE SEQUENCE [LARGE SCALE GENOMIC DNA]</scope>
</reference>
<evidence type="ECO:0000259" key="6">
    <source>
        <dbReference type="PROSITE" id="PS51294"/>
    </source>
</evidence>
<dbReference type="InterPro" id="IPR006447">
    <property type="entry name" value="Myb_dom_plants"/>
</dbReference>
<dbReference type="Proteomes" id="UP001632038">
    <property type="component" value="Unassembled WGS sequence"/>
</dbReference>
<evidence type="ECO:0000313" key="7">
    <source>
        <dbReference type="EMBL" id="KAL3646244.1"/>
    </source>
</evidence>
<keyword evidence="5" id="KW-0175">Coiled coil</keyword>
<keyword evidence="2" id="KW-0805">Transcription regulation</keyword>
<dbReference type="GO" id="GO:0003677">
    <property type="term" value="F:DNA binding"/>
    <property type="evidence" value="ECO:0007669"/>
    <property type="project" value="UniProtKB-KW"/>
</dbReference>
<sequence length="293" mass="33444">MAFVNNMGENSFSNSKNVNEESKFIPKTVSDIVKNVSMVSESELDSHIHSYENELRKVDAYKRLLEDDIEKLNEKRLHCKDREREAIIKKKDQRAKKSADMSEKKSWGSSFQLWTTPVEYDNDQEYFSLGGAFVPSKKGSTSAGVTIKDISSELEDDEAKVVEDEEAMNGGLFRAPQPHEQQKKKRRRCWSPSLHEPFVHAVNSLGGAEAATPKTILEIMRVEGLTSDEVKSHLQKYRLHTRRLAKESSARLVMNSSWLANQEVSGNNNGNNNVQENEFDGFENWGKQVDRRF</sequence>
<dbReference type="PROSITE" id="PS51294">
    <property type="entry name" value="HTH_MYB"/>
    <property type="match status" value="1"/>
</dbReference>
<evidence type="ECO:0000256" key="5">
    <source>
        <dbReference type="SAM" id="Coils"/>
    </source>
</evidence>
<dbReference type="FunFam" id="1.10.10.60:FF:000007">
    <property type="entry name" value="Two-component response regulator"/>
    <property type="match status" value="1"/>
</dbReference>
<keyword evidence="3" id="KW-0804">Transcription</keyword>
<dbReference type="Pfam" id="PF00249">
    <property type="entry name" value="Myb_DNA-binding"/>
    <property type="match status" value="1"/>
</dbReference>
<evidence type="ECO:0000256" key="2">
    <source>
        <dbReference type="ARBA" id="ARBA00023015"/>
    </source>
</evidence>
<dbReference type="InterPro" id="IPR009057">
    <property type="entry name" value="Homeodomain-like_sf"/>
</dbReference>
<dbReference type="AlphaFoldDB" id="A0ABD3DWF7"/>
<dbReference type="Gene3D" id="1.10.10.60">
    <property type="entry name" value="Homeodomain-like"/>
    <property type="match status" value="1"/>
</dbReference>
<comment type="subcellular location">
    <subcellularLocation>
        <location evidence="1">Nucleus</location>
    </subcellularLocation>
</comment>
<proteinExistence type="predicted"/>
<keyword evidence="8" id="KW-1185">Reference proteome</keyword>
<accession>A0ABD3DWF7</accession>
<evidence type="ECO:0000256" key="4">
    <source>
        <dbReference type="ARBA" id="ARBA00023242"/>
    </source>
</evidence>
<feature type="domain" description="HTH myb-type" evidence="6">
    <location>
        <begin position="182"/>
        <end position="242"/>
    </location>
</feature>
<evidence type="ECO:0000313" key="8">
    <source>
        <dbReference type="Proteomes" id="UP001632038"/>
    </source>
</evidence>
<keyword evidence="4" id="KW-0539">Nucleus</keyword>